<dbReference type="GO" id="GO:0020037">
    <property type="term" value="F:heme binding"/>
    <property type="evidence" value="ECO:0007669"/>
    <property type="project" value="InterPro"/>
</dbReference>
<dbReference type="SUPFAM" id="SSF47175">
    <property type="entry name" value="Cytochromes"/>
    <property type="match status" value="1"/>
</dbReference>
<evidence type="ECO:0000256" key="4">
    <source>
        <dbReference type="ARBA" id="ARBA00022982"/>
    </source>
</evidence>
<dbReference type="GO" id="GO:0005506">
    <property type="term" value="F:iron ion binding"/>
    <property type="evidence" value="ECO:0007669"/>
    <property type="project" value="InterPro"/>
</dbReference>
<dbReference type="PIRSF" id="PIRSF000027">
    <property type="entry name" value="Cytc_c_prime"/>
    <property type="match status" value="1"/>
</dbReference>
<dbReference type="AlphaFoldDB" id="A0A0J9E3T0"/>
<organism evidence="9 10">
    <name type="scientific">Candidatus Rhodobacter oscarellae</name>
    <dbReference type="NCBI Taxonomy" id="1675527"/>
    <lineage>
        <taxon>Bacteria</taxon>
        <taxon>Pseudomonadati</taxon>
        <taxon>Pseudomonadota</taxon>
        <taxon>Alphaproteobacteria</taxon>
        <taxon>Rhodobacterales</taxon>
        <taxon>Rhodobacter group</taxon>
        <taxon>Rhodobacter</taxon>
    </lineage>
</organism>
<dbReference type="OrthoDB" id="7596534at2"/>
<dbReference type="InterPro" id="IPR012127">
    <property type="entry name" value="Cyt_c_prime"/>
</dbReference>
<keyword evidence="4" id="KW-0249">Electron transport</keyword>
<evidence type="ECO:0000256" key="5">
    <source>
        <dbReference type="ARBA" id="ARBA00023004"/>
    </source>
</evidence>
<feature type="signal peptide" evidence="8">
    <location>
        <begin position="1"/>
        <end position="23"/>
    </location>
</feature>
<keyword evidence="1" id="KW-0813">Transport</keyword>
<name>A0A0J9E3T0_9RHOB</name>
<protein>
    <submittedName>
        <fullName evidence="9">Cytochrome c</fullName>
    </submittedName>
</protein>
<feature type="binding site" description="covalent" evidence="7">
    <location>
        <position position="144"/>
    </location>
    <ligand>
        <name>heme c</name>
        <dbReference type="ChEBI" id="CHEBI:61717"/>
    </ligand>
</feature>
<proteinExistence type="predicted"/>
<feature type="binding site" description="covalent" evidence="7">
    <location>
        <position position="147"/>
    </location>
    <ligand>
        <name>heme c</name>
        <dbReference type="ChEBI" id="CHEBI:61717"/>
    </ligand>
</feature>
<evidence type="ECO:0000256" key="6">
    <source>
        <dbReference type="PIRSR" id="PIRSR000027-1"/>
    </source>
</evidence>
<keyword evidence="8" id="KW-0732">Signal</keyword>
<sequence length="156" mass="15573">MLRTSHLMGSFAALAIAATTAFAGGHAGNPAVKARKSHMQLYGFHLGILGGMAKGDTEYNAAAAQTAADNLAALATMNTMAFWVPGTSVDELGDETRALAKMWAADSTVIDKAMALGAAATAMQAAAGSLEGVQGAIGAVGGACGSCHKAYRGPSN</sequence>
<dbReference type="InterPro" id="IPR002321">
    <property type="entry name" value="Cyt_c_II"/>
</dbReference>
<dbReference type="EMBL" id="LFTY01000002">
    <property type="protein sequence ID" value="KMW57372.1"/>
    <property type="molecule type" value="Genomic_DNA"/>
</dbReference>
<reference evidence="9 10" key="1">
    <citation type="submission" date="2015-06" db="EMBL/GenBank/DDBJ databases">
        <title>Draft genome sequence of an Alphaproteobacteria species associated to the Mediterranean sponge Oscarella lobularis.</title>
        <authorList>
            <person name="Jourda C."/>
            <person name="Santini S."/>
            <person name="Claverie J.-M."/>
        </authorList>
    </citation>
    <scope>NUCLEOTIDE SEQUENCE [LARGE SCALE GENOMIC DNA]</scope>
    <source>
        <strain evidence="9">IGS</strain>
    </source>
</reference>
<dbReference type="STRING" id="1675527.AIOL_002335"/>
<dbReference type="PROSITE" id="PS51009">
    <property type="entry name" value="CYTCII"/>
    <property type="match status" value="1"/>
</dbReference>
<evidence type="ECO:0000256" key="8">
    <source>
        <dbReference type="SAM" id="SignalP"/>
    </source>
</evidence>
<gene>
    <name evidence="9" type="ORF">AIOL_002335</name>
</gene>
<dbReference type="RefSeq" id="WP_053101253.1">
    <property type="nucleotide sequence ID" value="NZ_LFTY01000002.1"/>
</dbReference>
<dbReference type="PRINTS" id="PR00608">
    <property type="entry name" value="CYTCHROMECII"/>
</dbReference>
<evidence type="ECO:0000256" key="2">
    <source>
        <dbReference type="ARBA" id="ARBA00022617"/>
    </source>
</evidence>
<dbReference type="PATRIC" id="fig|1675527.3.peg.2449"/>
<comment type="PTM">
    <text evidence="7">Binds 1 heme group per subunit.</text>
</comment>
<dbReference type="InterPro" id="IPR010980">
    <property type="entry name" value="Cyt_c/b562"/>
</dbReference>
<evidence type="ECO:0000256" key="7">
    <source>
        <dbReference type="PIRSR" id="PIRSR000027-2"/>
    </source>
</evidence>
<feature type="chain" id="PRO_5005317972" evidence="8">
    <location>
        <begin position="24"/>
        <end position="156"/>
    </location>
</feature>
<dbReference type="GO" id="GO:0022900">
    <property type="term" value="P:electron transport chain"/>
    <property type="evidence" value="ECO:0007669"/>
    <property type="project" value="InterPro"/>
</dbReference>
<dbReference type="Proteomes" id="UP000037178">
    <property type="component" value="Unassembled WGS sequence"/>
</dbReference>
<keyword evidence="5 6" id="KW-0408">Iron</keyword>
<feature type="binding site" description="axial binding residue" evidence="6">
    <location>
        <position position="148"/>
    </location>
    <ligand>
        <name>heme c</name>
        <dbReference type="ChEBI" id="CHEBI:61717"/>
    </ligand>
    <ligandPart>
        <name>Fe</name>
        <dbReference type="ChEBI" id="CHEBI:18248"/>
    </ligandPart>
</feature>
<dbReference type="Gene3D" id="1.20.120.10">
    <property type="entry name" value="Cytochrome c/b562"/>
    <property type="match status" value="1"/>
</dbReference>
<dbReference type="InterPro" id="IPR015984">
    <property type="entry name" value="Cyt_c_prime_subgr"/>
</dbReference>
<keyword evidence="10" id="KW-1185">Reference proteome</keyword>
<comment type="caution">
    <text evidence="9">The sequence shown here is derived from an EMBL/GenBank/DDBJ whole genome shotgun (WGS) entry which is preliminary data.</text>
</comment>
<dbReference type="Pfam" id="PF01322">
    <property type="entry name" value="Cytochrom_C_2"/>
    <property type="match status" value="1"/>
</dbReference>
<keyword evidence="2 7" id="KW-0349">Heme</keyword>
<evidence type="ECO:0000313" key="10">
    <source>
        <dbReference type="Proteomes" id="UP000037178"/>
    </source>
</evidence>
<evidence type="ECO:0000313" key="9">
    <source>
        <dbReference type="EMBL" id="KMW57372.1"/>
    </source>
</evidence>
<keyword evidence="3 6" id="KW-0479">Metal-binding</keyword>
<evidence type="ECO:0000256" key="1">
    <source>
        <dbReference type="ARBA" id="ARBA00022448"/>
    </source>
</evidence>
<accession>A0A0J9E3T0</accession>
<dbReference type="GO" id="GO:0042597">
    <property type="term" value="C:periplasmic space"/>
    <property type="evidence" value="ECO:0007669"/>
    <property type="project" value="InterPro"/>
</dbReference>
<dbReference type="GO" id="GO:0009055">
    <property type="term" value="F:electron transfer activity"/>
    <property type="evidence" value="ECO:0007669"/>
    <property type="project" value="InterPro"/>
</dbReference>
<evidence type="ECO:0000256" key="3">
    <source>
        <dbReference type="ARBA" id="ARBA00022723"/>
    </source>
</evidence>